<sequence length="227" mass="25538">MNARSKKPRPMKPSIPQEAIDACEASWDAANEKKRKVDPKRYDASGVFVMTCRHSQVLFLCNIDMPGEQQQYIVACLEENSCRIWMIDQYTAFVNEEGRDNLGSWIHRQEHKNLVKKRTVANKVLRDCGVPVAELRRNWEEQKAAQTSIRSYAPMRLKRELDKVLALQTQIDTVEQSIDNVKQSITGPATSAASATFAASAASAALLRSLEKTHETLGSQVQQLYAS</sequence>
<dbReference type="Pfam" id="PF18758">
    <property type="entry name" value="KDZ"/>
    <property type="match status" value="1"/>
</dbReference>
<name>A0AAD7BM54_MYCRO</name>
<dbReference type="AlphaFoldDB" id="A0AAD7BM54"/>
<dbReference type="InterPro" id="IPR040521">
    <property type="entry name" value="KDZ"/>
</dbReference>
<reference evidence="1" key="1">
    <citation type="submission" date="2023-03" db="EMBL/GenBank/DDBJ databases">
        <title>Massive genome expansion in bonnet fungi (Mycena s.s.) driven by repeated elements and novel gene families across ecological guilds.</title>
        <authorList>
            <consortium name="Lawrence Berkeley National Laboratory"/>
            <person name="Harder C.B."/>
            <person name="Miyauchi S."/>
            <person name="Viragh M."/>
            <person name="Kuo A."/>
            <person name="Thoen E."/>
            <person name="Andreopoulos B."/>
            <person name="Lu D."/>
            <person name="Skrede I."/>
            <person name="Drula E."/>
            <person name="Henrissat B."/>
            <person name="Morin E."/>
            <person name="Kohler A."/>
            <person name="Barry K."/>
            <person name="LaButti K."/>
            <person name="Morin E."/>
            <person name="Salamov A."/>
            <person name="Lipzen A."/>
            <person name="Mereny Z."/>
            <person name="Hegedus B."/>
            <person name="Baldrian P."/>
            <person name="Stursova M."/>
            <person name="Weitz H."/>
            <person name="Taylor A."/>
            <person name="Grigoriev I.V."/>
            <person name="Nagy L.G."/>
            <person name="Martin F."/>
            <person name="Kauserud H."/>
        </authorList>
    </citation>
    <scope>NUCLEOTIDE SEQUENCE</scope>
    <source>
        <strain evidence="1">CBHHK067</strain>
    </source>
</reference>
<dbReference type="PANTHER" id="PTHR33096:SF1">
    <property type="entry name" value="CXC1-LIKE CYSTEINE CLUSTER ASSOCIATED WITH KDZ TRANSPOSASES DOMAIN-CONTAINING PROTEIN"/>
    <property type="match status" value="1"/>
</dbReference>
<comment type="caution">
    <text evidence="1">The sequence shown here is derived from an EMBL/GenBank/DDBJ whole genome shotgun (WGS) entry which is preliminary data.</text>
</comment>
<evidence type="ECO:0000313" key="2">
    <source>
        <dbReference type="Proteomes" id="UP001221757"/>
    </source>
</evidence>
<accession>A0AAD7BM54</accession>
<dbReference type="Proteomes" id="UP001221757">
    <property type="component" value="Unassembled WGS sequence"/>
</dbReference>
<dbReference type="PANTHER" id="PTHR33096">
    <property type="entry name" value="CXC2 DOMAIN-CONTAINING PROTEIN"/>
    <property type="match status" value="1"/>
</dbReference>
<keyword evidence="2" id="KW-1185">Reference proteome</keyword>
<dbReference type="EMBL" id="JARKIE010000607">
    <property type="protein sequence ID" value="KAJ7625173.1"/>
    <property type="molecule type" value="Genomic_DNA"/>
</dbReference>
<evidence type="ECO:0000313" key="1">
    <source>
        <dbReference type="EMBL" id="KAJ7625173.1"/>
    </source>
</evidence>
<organism evidence="1 2">
    <name type="scientific">Mycena rosella</name>
    <name type="common">Pink bonnet</name>
    <name type="synonym">Agaricus rosellus</name>
    <dbReference type="NCBI Taxonomy" id="1033263"/>
    <lineage>
        <taxon>Eukaryota</taxon>
        <taxon>Fungi</taxon>
        <taxon>Dikarya</taxon>
        <taxon>Basidiomycota</taxon>
        <taxon>Agaricomycotina</taxon>
        <taxon>Agaricomycetes</taxon>
        <taxon>Agaricomycetidae</taxon>
        <taxon>Agaricales</taxon>
        <taxon>Marasmiineae</taxon>
        <taxon>Mycenaceae</taxon>
        <taxon>Mycena</taxon>
    </lineage>
</organism>
<protein>
    <submittedName>
        <fullName evidence="1">Uncharacterized protein</fullName>
    </submittedName>
</protein>
<proteinExistence type="predicted"/>
<gene>
    <name evidence="1" type="ORF">B0H17DRAFT_1218864</name>
</gene>